<accession>A0A919DPB0</accession>
<dbReference type="AlphaFoldDB" id="A0A919DPB0"/>
<feature type="region of interest" description="Disordered" evidence="3">
    <location>
        <begin position="459"/>
        <end position="496"/>
    </location>
</feature>
<evidence type="ECO:0000313" key="6">
    <source>
        <dbReference type="Proteomes" id="UP000603227"/>
    </source>
</evidence>
<evidence type="ECO:0000256" key="1">
    <source>
        <dbReference type="ARBA" id="ARBA00022741"/>
    </source>
</evidence>
<name>A0A919DPB0_9ACTN</name>
<evidence type="ECO:0000256" key="3">
    <source>
        <dbReference type="SAM" id="MobiDB-lite"/>
    </source>
</evidence>
<proteinExistence type="predicted"/>
<dbReference type="GO" id="GO:0005737">
    <property type="term" value="C:cytoplasm"/>
    <property type="evidence" value="ECO:0007669"/>
    <property type="project" value="TreeGrafter"/>
</dbReference>
<organism evidence="5 6">
    <name type="scientific">Streptomyces capitiformicae</name>
    <dbReference type="NCBI Taxonomy" id="2014920"/>
    <lineage>
        <taxon>Bacteria</taxon>
        <taxon>Bacillati</taxon>
        <taxon>Actinomycetota</taxon>
        <taxon>Actinomycetes</taxon>
        <taxon>Kitasatosporales</taxon>
        <taxon>Streptomycetaceae</taxon>
        <taxon>Streptomyces</taxon>
    </lineage>
</organism>
<dbReference type="Gene3D" id="1.25.40.10">
    <property type="entry name" value="Tetratricopeptide repeat domain"/>
    <property type="match status" value="1"/>
</dbReference>
<dbReference type="SUPFAM" id="SSF52540">
    <property type="entry name" value="P-loop containing nucleoside triphosphate hydrolases"/>
    <property type="match status" value="1"/>
</dbReference>
<sequence length="804" mass="86091">MAELAEGTPGATVLHGIPGHGRSRLLRRGVAFARTAGVQVLTAQGSAEYAHAAYAFVRQLRLPRIPAEGTPTATRSVHGWCRDLLNAARRPTLLALDDVQWADPESLQVIGTLLRRLGTAPLGLLLTVPGTRGEFPDPCAELIDQAAMLQGGRGLLLELGPLSAPDVRALCSSADVPVAESADDVWWDEAPGLSGGNPWLLTRALEEMRREPGELRASELRTAFGHGIATAYRERVTESTRSLAPGALALLRGLTVCRGLLAVDRVAALVGLDEAELPSALRELRVRGLIDFGDPPCPRPTNCTVGALSGMDAEDRRQLHASAARWAHRHGADDEGLSALLLATAMPLGDPWVPWVLRRAACALRSQGRYDEAAALLERALAEPLDDVERPEVLLEAAQAYAMTAPEAAGRRIAELLKCPGARPGVRVAAVDLLYVRNEWTPEVRAKAEADADEVVESSLFSQVTAERGPGRPELGPAGAGRDARDPREAPSPQDSAAMLAAAIWGRSKQGEDATVVLDLARRLLAVEQDGALYPRLVASWALSLADAHDEARDALDRALAAAGRRCGTALVGLGLMLRADLSLRAGDPDACARDLAACCSLVPPALWHPTRLTSLRATRIQLLVAQERYAEADRLAREELPRGVELSVPWTQLLYARAQLLLCQGRPHQALAEAEECGRRLADRGWVSPAPYAWRSLAALAHAACDNGARATALFTEELRLAERWGTDSTRSWAELRQRFASPVPGYAGAIERALRRLGPTPAPRRFAQAIVTRETAALHHASRVAGSPGSEDETGNGRTAAP</sequence>
<keyword evidence="2" id="KW-0067">ATP-binding</keyword>
<keyword evidence="6" id="KW-1185">Reference proteome</keyword>
<dbReference type="PANTHER" id="PTHR16305:SF35">
    <property type="entry name" value="TRANSCRIPTIONAL ACTIVATOR DOMAIN"/>
    <property type="match status" value="1"/>
</dbReference>
<dbReference type="GO" id="GO:0004016">
    <property type="term" value="F:adenylate cyclase activity"/>
    <property type="evidence" value="ECO:0007669"/>
    <property type="project" value="TreeGrafter"/>
</dbReference>
<gene>
    <name evidence="5" type="ORF">GCM10017771_92450</name>
</gene>
<evidence type="ECO:0000313" key="5">
    <source>
        <dbReference type="EMBL" id="GHE68709.1"/>
    </source>
</evidence>
<comment type="caution">
    <text evidence="5">The sequence shown here is derived from an EMBL/GenBank/DDBJ whole genome shotgun (WGS) entry which is preliminary data.</text>
</comment>
<dbReference type="EMBL" id="BNAT01000071">
    <property type="protein sequence ID" value="GHE68709.1"/>
    <property type="molecule type" value="Genomic_DNA"/>
</dbReference>
<evidence type="ECO:0000259" key="4">
    <source>
        <dbReference type="Pfam" id="PF13191"/>
    </source>
</evidence>
<dbReference type="Pfam" id="PF13191">
    <property type="entry name" value="AAA_16"/>
    <property type="match status" value="1"/>
</dbReference>
<reference evidence="5" key="1">
    <citation type="journal article" date="2014" name="Int. J. Syst. Evol. Microbiol.">
        <title>Complete genome sequence of Corynebacterium casei LMG S-19264T (=DSM 44701T), isolated from a smear-ripened cheese.</title>
        <authorList>
            <consortium name="US DOE Joint Genome Institute (JGI-PGF)"/>
            <person name="Walter F."/>
            <person name="Albersmeier A."/>
            <person name="Kalinowski J."/>
            <person name="Ruckert C."/>
        </authorList>
    </citation>
    <scope>NUCLEOTIDE SEQUENCE</scope>
    <source>
        <strain evidence="5">CGMCC 4.7403</strain>
    </source>
</reference>
<dbReference type="InterPro" id="IPR027417">
    <property type="entry name" value="P-loop_NTPase"/>
</dbReference>
<dbReference type="Proteomes" id="UP000603227">
    <property type="component" value="Unassembled WGS sequence"/>
</dbReference>
<keyword evidence="1" id="KW-0547">Nucleotide-binding</keyword>
<dbReference type="InterPro" id="IPR041664">
    <property type="entry name" value="AAA_16"/>
</dbReference>
<reference evidence="5" key="2">
    <citation type="submission" date="2020-09" db="EMBL/GenBank/DDBJ databases">
        <authorList>
            <person name="Sun Q."/>
            <person name="Zhou Y."/>
        </authorList>
    </citation>
    <scope>NUCLEOTIDE SEQUENCE</scope>
    <source>
        <strain evidence="5">CGMCC 4.7403</strain>
    </source>
</reference>
<dbReference type="GO" id="GO:0005524">
    <property type="term" value="F:ATP binding"/>
    <property type="evidence" value="ECO:0007669"/>
    <property type="project" value="UniProtKB-KW"/>
</dbReference>
<protein>
    <recommendedName>
        <fullName evidence="4">Orc1-like AAA ATPase domain-containing protein</fullName>
    </recommendedName>
</protein>
<dbReference type="SUPFAM" id="SSF48452">
    <property type="entry name" value="TPR-like"/>
    <property type="match status" value="1"/>
</dbReference>
<evidence type="ECO:0000256" key="2">
    <source>
        <dbReference type="ARBA" id="ARBA00022840"/>
    </source>
</evidence>
<dbReference type="InterPro" id="IPR011990">
    <property type="entry name" value="TPR-like_helical_dom_sf"/>
</dbReference>
<feature type="region of interest" description="Disordered" evidence="3">
    <location>
        <begin position="781"/>
        <end position="804"/>
    </location>
</feature>
<dbReference type="PANTHER" id="PTHR16305">
    <property type="entry name" value="TESTICULAR SOLUBLE ADENYLYL CYCLASE"/>
    <property type="match status" value="1"/>
</dbReference>
<feature type="domain" description="Orc1-like AAA ATPase" evidence="4">
    <location>
        <begin position="4"/>
        <end position="122"/>
    </location>
</feature>